<comment type="caution">
    <text evidence="2">The sequence shown here is derived from an EMBL/GenBank/DDBJ whole genome shotgun (WGS) entry which is preliminary data.</text>
</comment>
<reference evidence="2 3" key="1">
    <citation type="submission" date="2014-02" db="EMBL/GenBank/DDBJ databases">
        <title>Expanding our view of genomic diversity in Candidatus Accumulibacter clades.</title>
        <authorList>
            <person name="Skennerton C.T."/>
            <person name="Barr J.J."/>
            <person name="Slater F.R."/>
            <person name="Bond P.L."/>
            <person name="Tyson G.W."/>
        </authorList>
    </citation>
    <scope>NUCLEOTIDE SEQUENCE [LARGE SCALE GENOMIC DNA]</scope>
    <source>
        <strain evidence="3">BA-91</strain>
    </source>
</reference>
<protein>
    <submittedName>
        <fullName evidence="2">Uncharacterized protein</fullName>
    </submittedName>
</protein>
<evidence type="ECO:0000313" key="3">
    <source>
        <dbReference type="Proteomes" id="UP000020077"/>
    </source>
</evidence>
<feature type="region of interest" description="Disordered" evidence="1">
    <location>
        <begin position="1"/>
        <end position="220"/>
    </location>
</feature>
<feature type="compositionally biased region" description="Basic and acidic residues" evidence="1">
    <location>
        <begin position="16"/>
        <end position="25"/>
    </location>
</feature>
<evidence type="ECO:0000256" key="1">
    <source>
        <dbReference type="SAM" id="MobiDB-lite"/>
    </source>
</evidence>
<accession>A0A084Y6R3</accession>
<dbReference type="EMBL" id="JDVG02000706">
    <property type="protein sequence ID" value="KFB70407.1"/>
    <property type="molecule type" value="Genomic_DNA"/>
</dbReference>
<organism evidence="2 3">
    <name type="scientific">Candidatus Accumulibacter phosphatis</name>
    <dbReference type="NCBI Taxonomy" id="327160"/>
    <lineage>
        <taxon>Bacteria</taxon>
        <taxon>Pseudomonadati</taxon>
        <taxon>Pseudomonadota</taxon>
        <taxon>Betaproteobacteria</taxon>
        <taxon>Candidatus Accumulibacter</taxon>
    </lineage>
</organism>
<dbReference type="AlphaFoldDB" id="A0A084Y6R3"/>
<name>A0A084Y6R3_9PROT</name>
<feature type="compositionally biased region" description="Basic and acidic residues" evidence="1">
    <location>
        <begin position="157"/>
        <end position="173"/>
    </location>
</feature>
<sequence>MDEEGWRKCAGALANDPDREPETRARAGPATSHRRGRRQGSERVGVDRSLPETDHHRVQGYAAKDGLRSDFTDFGSQLRLRQGHSRRPENHHFSAQQHHRGRDQRPVADQPARTTGSQWQLDPGLPEYARQAEGIPGAAGQDLLPGEFGRQDGCGHTQDDPQDARHRGRREVEPAIDPRQSGSDPSGRQDGCAAGRSGTRGDARSRDSRGQALALAGVGG</sequence>
<dbReference type="Proteomes" id="UP000020077">
    <property type="component" value="Unassembled WGS sequence"/>
</dbReference>
<gene>
    <name evidence="2" type="ORF">AW09_004503</name>
</gene>
<proteinExistence type="predicted"/>
<feature type="compositionally biased region" description="Basic and acidic residues" evidence="1">
    <location>
        <begin position="39"/>
        <end position="57"/>
    </location>
</feature>
<evidence type="ECO:0000313" key="2">
    <source>
        <dbReference type="EMBL" id="KFB70407.1"/>
    </source>
</evidence>
<feature type="compositionally biased region" description="Basic and acidic residues" evidence="1">
    <location>
        <begin position="199"/>
        <end position="209"/>
    </location>
</feature>